<keyword evidence="2" id="KW-1185">Reference proteome</keyword>
<reference evidence="1" key="1">
    <citation type="submission" date="2021-06" db="EMBL/GenBank/DDBJ databases">
        <authorList>
            <person name="Kallberg Y."/>
            <person name="Tangrot J."/>
            <person name="Rosling A."/>
        </authorList>
    </citation>
    <scope>NUCLEOTIDE SEQUENCE</scope>
    <source>
        <strain evidence="1">MA453B</strain>
    </source>
</reference>
<dbReference type="OrthoDB" id="10263751at2759"/>
<dbReference type="Proteomes" id="UP000789405">
    <property type="component" value="Unassembled WGS sequence"/>
</dbReference>
<dbReference type="EMBL" id="CAJVPY010000493">
    <property type="protein sequence ID" value="CAG8476401.1"/>
    <property type="molecule type" value="Genomic_DNA"/>
</dbReference>
<evidence type="ECO:0000313" key="1">
    <source>
        <dbReference type="EMBL" id="CAG8476401.1"/>
    </source>
</evidence>
<dbReference type="AlphaFoldDB" id="A0A9N8W3X1"/>
<proteinExistence type="predicted"/>
<comment type="caution">
    <text evidence="1">The sequence shown here is derived from an EMBL/GenBank/DDBJ whole genome shotgun (WGS) entry which is preliminary data.</text>
</comment>
<sequence length="107" mass="12375">MVTIKNEDDVADYDTVKKEDIAEYAQITALYSNFTFSKKGQEIDRLAGANGDKLKNLIEHHIEIPEEGENLLKFTEKDYKENSIIPLKYVEFQYVSNIVACNLIHYK</sequence>
<gene>
    <name evidence="1" type="ORF">DERYTH_LOCUS1708</name>
</gene>
<protein>
    <submittedName>
        <fullName evidence="1">14478_t:CDS:1</fullName>
    </submittedName>
</protein>
<evidence type="ECO:0000313" key="2">
    <source>
        <dbReference type="Proteomes" id="UP000789405"/>
    </source>
</evidence>
<name>A0A9N8W3X1_9GLOM</name>
<organism evidence="1 2">
    <name type="scientific">Dentiscutata erythropus</name>
    <dbReference type="NCBI Taxonomy" id="1348616"/>
    <lineage>
        <taxon>Eukaryota</taxon>
        <taxon>Fungi</taxon>
        <taxon>Fungi incertae sedis</taxon>
        <taxon>Mucoromycota</taxon>
        <taxon>Glomeromycotina</taxon>
        <taxon>Glomeromycetes</taxon>
        <taxon>Diversisporales</taxon>
        <taxon>Gigasporaceae</taxon>
        <taxon>Dentiscutata</taxon>
    </lineage>
</organism>
<accession>A0A9N8W3X1</accession>